<feature type="region of interest" description="Disordered" evidence="1">
    <location>
        <begin position="1"/>
        <end position="26"/>
    </location>
</feature>
<name>A0A0A9EKJ8_ARUDO</name>
<protein>
    <submittedName>
        <fullName evidence="2">Uncharacterized protein</fullName>
    </submittedName>
</protein>
<reference evidence="2" key="1">
    <citation type="submission" date="2014-09" db="EMBL/GenBank/DDBJ databases">
        <authorList>
            <person name="Magalhaes I.L.F."/>
            <person name="Oliveira U."/>
            <person name="Santos F.R."/>
            <person name="Vidigal T.H.D.A."/>
            <person name="Brescovit A.D."/>
            <person name="Santos A.J."/>
        </authorList>
    </citation>
    <scope>NUCLEOTIDE SEQUENCE</scope>
    <source>
        <tissue evidence="2">Shoot tissue taken approximately 20 cm above the soil surface</tissue>
    </source>
</reference>
<reference evidence="2" key="2">
    <citation type="journal article" date="2015" name="Data Brief">
        <title>Shoot transcriptome of the giant reed, Arundo donax.</title>
        <authorList>
            <person name="Barrero R.A."/>
            <person name="Guerrero F.D."/>
            <person name="Moolhuijzen P."/>
            <person name="Goolsby J.A."/>
            <person name="Tidwell J."/>
            <person name="Bellgard S.E."/>
            <person name="Bellgard M.I."/>
        </authorList>
    </citation>
    <scope>NUCLEOTIDE SEQUENCE</scope>
    <source>
        <tissue evidence="2">Shoot tissue taken approximately 20 cm above the soil surface</tissue>
    </source>
</reference>
<evidence type="ECO:0000313" key="2">
    <source>
        <dbReference type="EMBL" id="JAD98400.1"/>
    </source>
</evidence>
<proteinExistence type="predicted"/>
<accession>A0A0A9EKJ8</accession>
<evidence type="ECO:0000256" key="1">
    <source>
        <dbReference type="SAM" id="MobiDB-lite"/>
    </source>
</evidence>
<organism evidence="2">
    <name type="scientific">Arundo donax</name>
    <name type="common">Giant reed</name>
    <name type="synonym">Donax arundinaceus</name>
    <dbReference type="NCBI Taxonomy" id="35708"/>
    <lineage>
        <taxon>Eukaryota</taxon>
        <taxon>Viridiplantae</taxon>
        <taxon>Streptophyta</taxon>
        <taxon>Embryophyta</taxon>
        <taxon>Tracheophyta</taxon>
        <taxon>Spermatophyta</taxon>
        <taxon>Magnoliopsida</taxon>
        <taxon>Liliopsida</taxon>
        <taxon>Poales</taxon>
        <taxon>Poaceae</taxon>
        <taxon>PACMAD clade</taxon>
        <taxon>Arundinoideae</taxon>
        <taxon>Arundineae</taxon>
        <taxon>Arundo</taxon>
    </lineage>
</organism>
<sequence length="26" mass="2900">MKEIIGTQKKQNHKSGSGNSISRLEE</sequence>
<dbReference type="EMBL" id="GBRH01199495">
    <property type="protein sequence ID" value="JAD98400.1"/>
    <property type="molecule type" value="Transcribed_RNA"/>
</dbReference>
<dbReference type="AlphaFoldDB" id="A0A0A9EKJ8"/>
<feature type="compositionally biased region" description="Polar residues" evidence="1">
    <location>
        <begin position="14"/>
        <end position="26"/>
    </location>
</feature>